<comment type="caution">
    <text evidence="1">The sequence shown here is derived from an EMBL/GenBank/DDBJ whole genome shotgun (WGS) entry which is preliminary data.</text>
</comment>
<sequence length="86" mass="9401">MSLLASRRQQQCSVRCQISLAGRMLSTSDAAQYVFPLSTSSAQKELPKLRTMKNRVYCSRGTALELEMSKQKSGLKGEVAAARGGF</sequence>
<organism evidence="1 2">
    <name type="scientific">Zophobas morio</name>
    <dbReference type="NCBI Taxonomy" id="2755281"/>
    <lineage>
        <taxon>Eukaryota</taxon>
        <taxon>Metazoa</taxon>
        <taxon>Ecdysozoa</taxon>
        <taxon>Arthropoda</taxon>
        <taxon>Hexapoda</taxon>
        <taxon>Insecta</taxon>
        <taxon>Pterygota</taxon>
        <taxon>Neoptera</taxon>
        <taxon>Endopterygota</taxon>
        <taxon>Coleoptera</taxon>
        <taxon>Polyphaga</taxon>
        <taxon>Cucujiformia</taxon>
        <taxon>Tenebrionidae</taxon>
        <taxon>Zophobas</taxon>
    </lineage>
</organism>
<accession>A0AA38MGG5</accession>
<protein>
    <submittedName>
        <fullName evidence="1">Uncharacterized protein</fullName>
    </submittedName>
</protein>
<evidence type="ECO:0000313" key="1">
    <source>
        <dbReference type="EMBL" id="KAJ3656255.1"/>
    </source>
</evidence>
<dbReference type="Proteomes" id="UP001168821">
    <property type="component" value="Unassembled WGS sequence"/>
</dbReference>
<dbReference type="AlphaFoldDB" id="A0AA38MGG5"/>
<gene>
    <name evidence="1" type="ORF">Zmor_015344</name>
</gene>
<keyword evidence="2" id="KW-1185">Reference proteome</keyword>
<reference evidence="1" key="1">
    <citation type="journal article" date="2023" name="G3 (Bethesda)">
        <title>Whole genome assemblies of Zophobas morio and Tenebrio molitor.</title>
        <authorList>
            <person name="Kaur S."/>
            <person name="Stinson S.A."/>
            <person name="diCenzo G.C."/>
        </authorList>
    </citation>
    <scope>NUCLEOTIDE SEQUENCE</scope>
    <source>
        <strain evidence="1">QUZm001</strain>
    </source>
</reference>
<evidence type="ECO:0000313" key="2">
    <source>
        <dbReference type="Proteomes" id="UP001168821"/>
    </source>
</evidence>
<dbReference type="EMBL" id="JALNTZ010000004">
    <property type="protein sequence ID" value="KAJ3656255.1"/>
    <property type="molecule type" value="Genomic_DNA"/>
</dbReference>
<proteinExistence type="predicted"/>
<name>A0AA38MGG5_9CUCU</name>